<dbReference type="GeneID" id="22587329"/>
<gene>
    <name evidence="1" type="ORF">PADG_11432</name>
</gene>
<dbReference type="eggNOG" id="ENOG502RQQW">
    <property type="taxonomic scope" value="Eukaryota"/>
</dbReference>
<name>A0A0A0HVA1_PARBD</name>
<keyword evidence="2" id="KW-1185">Reference proteome</keyword>
<dbReference type="InParanoid" id="A0A0A0HVA1"/>
<dbReference type="VEuPathDB" id="FungiDB:PADG_11432"/>
<proteinExistence type="predicted"/>
<evidence type="ECO:0000313" key="2">
    <source>
        <dbReference type="Proteomes" id="UP000001628"/>
    </source>
</evidence>
<reference evidence="1 2" key="1">
    <citation type="journal article" date="2011" name="PLoS Genet.">
        <title>Comparative genomic analysis of human fungal pathogens causing paracoccidioidomycosis.</title>
        <authorList>
            <person name="Desjardins C.A."/>
            <person name="Champion M.D."/>
            <person name="Holder J.W."/>
            <person name="Muszewska A."/>
            <person name="Goldberg J."/>
            <person name="Bailao A.M."/>
            <person name="Brigido M.M."/>
            <person name="Ferreira M.E."/>
            <person name="Garcia A.M."/>
            <person name="Grynberg M."/>
            <person name="Gujja S."/>
            <person name="Heiman D.I."/>
            <person name="Henn M.R."/>
            <person name="Kodira C.D."/>
            <person name="Leon-Narvaez H."/>
            <person name="Longo L.V."/>
            <person name="Ma L.J."/>
            <person name="Malavazi I."/>
            <person name="Matsuo A.L."/>
            <person name="Morais F.V."/>
            <person name="Pereira M."/>
            <person name="Rodriguez-Brito S."/>
            <person name="Sakthikumar S."/>
            <person name="Salem-Izacc S.M."/>
            <person name="Sykes S.M."/>
            <person name="Teixeira M.M."/>
            <person name="Vallejo M.C."/>
            <person name="Walter M.E."/>
            <person name="Yandava C."/>
            <person name="Young S."/>
            <person name="Zeng Q."/>
            <person name="Zucker J."/>
            <person name="Felipe M.S."/>
            <person name="Goldman G.H."/>
            <person name="Haas B.J."/>
            <person name="McEwen J.G."/>
            <person name="Nino-Vega G."/>
            <person name="Puccia R."/>
            <person name="San-Blas G."/>
            <person name="Soares C.M."/>
            <person name="Birren B.W."/>
            <person name="Cuomo C.A."/>
        </authorList>
    </citation>
    <scope>NUCLEOTIDE SEQUENCE [LARGE SCALE GENOMIC DNA]</scope>
    <source>
        <strain evidence="1 2">Pb18</strain>
    </source>
</reference>
<dbReference type="OrthoDB" id="10435597at2759"/>
<dbReference type="RefSeq" id="XP_010758904.1">
    <property type="nucleotide sequence ID" value="XM_010760602.1"/>
</dbReference>
<evidence type="ECO:0000313" key="1">
    <source>
        <dbReference type="EMBL" id="KGM92248.1"/>
    </source>
</evidence>
<accession>A0A0A0HVA1</accession>
<sequence>MHAASFPAIRNTNNYPAQASTELERQIINSPNATAMTEFSVQVLWRSLDLALRATVRRQAVMRFCQSNEELPLRDEQDGGNDAKLQMFLCTLGLKWRCVCTPGATKENCIWQHHRARQTERIDRSPLSRCCMQVAILQKYRTMLMFGKPSPYPYAAGRLFSGYYPMTTSSHPPSGFQISKPRPRLRPRLRPLSLLLVCHSPVPIIAMRLSLDNILIAILSYNYTALAMPLKSHTPNADNISVLASGEQSVQQRGASDTRSAISNIRTWVLGGVFAGDALRRIARWRDVIKYEG</sequence>
<protein>
    <submittedName>
        <fullName evidence="1">Uncharacterized protein</fullName>
    </submittedName>
</protein>
<dbReference type="HOGENOM" id="CLU_950279_0_0_1"/>
<dbReference type="EMBL" id="KN275959">
    <property type="protein sequence ID" value="KGM92248.1"/>
    <property type="molecule type" value="Genomic_DNA"/>
</dbReference>
<dbReference type="AlphaFoldDB" id="A0A0A0HVA1"/>
<dbReference type="KEGG" id="pbn:PADG_11432"/>
<organism evidence="1 2">
    <name type="scientific">Paracoccidioides brasiliensis (strain Pb18)</name>
    <dbReference type="NCBI Taxonomy" id="502780"/>
    <lineage>
        <taxon>Eukaryota</taxon>
        <taxon>Fungi</taxon>
        <taxon>Dikarya</taxon>
        <taxon>Ascomycota</taxon>
        <taxon>Pezizomycotina</taxon>
        <taxon>Eurotiomycetes</taxon>
        <taxon>Eurotiomycetidae</taxon>
        <taxon>Onygenales</taxon>
        <taxon>Ajellomycetaceae</taxon>
        <taxon>Paracoccidioides</taxon>
    </lineage>
</organism>
<dbReference type="Proteomes" id="UP000001628">
    <property type="component" value="Unassembled WGS sequence"/>
</dbReference>